<dbReference type="EMBL" id="BAABLK010000025">
    <property type="protein sequence ID" value="GAA5227009.1"/>
    <property type="molecule type" value="Genomic_DNA"/>
</dbReference>
<feature type="domain" description="Peptidase M14" evidence="8">
    <location>
        <begin position="72"/>
        <end position="435"/>
    </location>
</feature>
<dbReference type="Proteomes" id="UP001501257">
    <property type="component" value="Unassembled WGS sequence"/>
</dbReference>
<proteinExistence type="inferred from homology"/>
<evidence type="ECO:0000256" key="3">
    <source>
        <dbReference type="ARBA" id="ARBA00022670"/>
    </source>
</evidence>
<comment type="similarity">
    <text evidence="2">Belongs to the peptidase M14 family.</text>
</comment>
<feature type="chain" id="PRO_5046415149" evidence="7">
    <location>
        <begin position="27"/>
        <end position="887"/>
    </location>
</feature>
<evidence type="ECO:0000256" key="6">
    <source>
        <dbReference type="ARBA" id="ARBA00023049"/>
    </source>
</evidence>
<protein>
    <submittedName>
        <fullName evidence="9">M14 family metallopeptidase</fullName>
    </submittedName>
</protein>
<keyword evidence="6" id="KW-0482">Metalloprotease</keyword>
<dbReference type="PANTHER" id="PTHR11705">
    <property type="entry name" value="PROTEASE FAMILY M14 CARBOXYPEPTIDASE A,B"/>
    <property type="match status" value="1"/>
</dbReference>
<reference evidence="10" key="1">
    <citation type="journal article" date="2019" name="Int. J. Syst. Evol. Microbiol.">
        <title>The Global Catalogue of Microorganisms (GCM) 10K type strain sequencing project: providing services to taxonomists for standard genome sequencing and annotation.</title>
        <authorList>
            <consortium name="The Broad Institute Genomics Platform"/>
            <consortium name="The Broad Institute Genome Sequencing Center for Infectious Disease"/>
            <person name="Wu L."/>
            <person name="Ma J."/>
        </authorList>
    </citation>
    <scope>NUCLEOTIDE SEQUENCE [LARGE SCALE GENOMIC DNA]</scope>
    <source>
        <strain evidence="10">JCM 18952</strain>
    </source>
</reference>
<organism evidence="9 10">
    <name type="scientific">Paeniglutamicibacter antarcticus</name>
    <dbReference type="NCBI Taxonomy" id="494023"/>
    <lineage>
        <taxon>Bacteria</taxon>
        <taxon>Bacillati</taxon>
        <taxon>Actinomycetota</taxon>
        <taxon>Actinomycetes</taxon>
        <taxon>Micrococcales</taxon>
        <taxon>Micrococcaceae</taxon>
        <taxon>Paeniglutamicibacter</taxon>
    </lineage>
</organism>
<evidence type="ECO:0000256" key="2">
    <source>
        <dbReference type="ARBA" id="ARBA00005988"/>
    </source>
</evidence>
<name>A0ABP9TJF6_9MICC</name>
<evidence type="ECO:0000313" key="10">
    <source>
        <dbReference type="Proteomes" id="UP001501257"/>
    </source>
</evidence>
<keyword evidence="7" id="KW-0732">Signal</keyword>
<evidence type="ECO:0000313" key="9">
    <source>
        <dbReference type="EMBL" id="GAA5227009.1"/>
    </source>
</evidence>
<evidence type="ECO:0000256" key="7">
    <source>
        <dbReference type="SAM" id="SignalP"/>
    </source>
</evidence>
<gene>
    <name evidence="9" type="ORF">GCM10025778_15420</name>
</gene>
<sequence>MKVPRKVLGAFSFVALAGLVASPAVGTVTPWANLVVASEEPSKSPDIPAPGKFFGFEIGDEGKLASFSKIKEYFQLIASSSNEVDYEVAGKTTDGDDYPILRLSSTENLKRLDEILAINDRLADTKALEKEAKKAGVSVDDYARNLAKTTVPVYYVEASIHSTEVGTTQALVNVVHRLATENSDETKKILSNMVVLVVPSANPDGQKMVVDYFNETAGTDYNRVYPDLYHRYAGHDNNRDWFMFTQEESRTRLSLEQKYRPVAQHYMHQAGQTGPRIWTPPWDEPLSSAVDPISVTGSNSIGMEAQKDLTAKGLKGAQSDDAYGIMWNADVAGYGTFQGASVWLSEVASNLDLAYTYTSDKLDDAPRTMRNPMPYDSTSWTFKQNVQYHQNAAFSGMNSVAEDAQDFLYNNIYQVTRESYDWEAEAYAYVIPAKQRDAYAVYDMLTTLDRGKVEIDQATKNFRAGGKKYDKGSYIIKTQQPIGRWVDQLLRIDKYPDSARKCTDGCPLIMPYSETTDNLGLFFGVDVKPIKDEFAVSAQRVQTISQESIKMPRAPKKGGAYVVDPSSYGLGMVIDSLQDAGVTTYRAKSPVKVLGKTLPEGALIVPADRTSRKTLDKALKDAALPIYALQRMPKTDAIKLKDKTRIGLIRGANNMPGGWMTWMMDQFGTNYDVVEAKDYANLKKKFDTIVMAPGISADRITKGLDASKYPEEFAWAAGVPDGLDKLDEFVTKGGNLVALGSASETAAGALDLPVKNIKPSDREAFNAPGALLAQRYDVAKPAAWGMPKNWPTWYNNDPVFKLENNKASASKYPAKGDLLVSGYARGTEAIAGGTNIASFTHGKGNVTIAGGHITFRTWPRASWTVVTNALYNGAGTEVKRSDMVSGK</sequence>
<comment type="cofactor">
    <cofactor evidence="1">
        <name>Zn(2+)</name>
        <dbReference type="ChEBI" id="CHEBI:29105"/>
    </cofactor>
</comment>
<feature type="signal peptide" evidence="7">
    <location>
        <begin position="1"/>
        <end position="26"/>
    </location>
</feature>
<evidence type="ECO:0000256" key="4">
    <source>
        <dbReference type="ARBA" id="ARBA00022801"/>
    </source>
</evidence>
<dbReference type="InterPro" id="IPR000834">
    <property type="entry name" value="Peptidase_M14"/>
</dbReference>
<keyword evidence="3" id="KW-0645">Protease</keyword>
<dbReference type="Gene3D" id="3.40.630.10">
    <property type="entry name" value="Zn peptidases"/>
    <property type="match status" value="1"/>
</dbReference>
<keyword evidence="10" id="KW-1185">Reference proteome</keyword>
<comment type="caution">
    <text evidence="9">The sequence shown here is derived from an EMBL/GenBank/DDBJ whole genome shotgun (WGS) entry which is preliminary data.</text>
</comment>
<dbReference type="Pfam" id="PF00246">
    <property type="entry name" value="Peptidase_M14"/>
    <property type="match status" value="1"/>
</dbReference>
<evidence type="ECO:0000259" key="8">
    <source>
        <dbReference type="Pfam" id="PF00246"/>
    </source>
</evidence>
<keyword evidence="5" id="KW-0862">Zinc</keyword>
<evidence type="ECO:0000256" key="5">
    <source>
        <dbReference type="ARBA" id="ARBA00022833"/>
    </source>
</evidence>
<evidence type="ECO:0000256" key="1">
    <source>
        <dbReference type="ARBA" id="ARBA00001947"/>
    </source>
</evidence>
<dbReference type="RefSeq" id="WP_345467452.1">
    <property type="nucleotide sequence ID" value="NZ_BAABLK010000025.1"/>
</dbReference>
<accession>A0ABP9TJF6</accession>
<keyword evidence="4" id="KW-0378">Hydrolase</keyword>
<dbReference type="PANTHER" id="PTHR11705:SF143">
    <property type="entry name" value="SLL0236 PROTEIN"/>
    <property type="match status" value="1"/>
</dbReference>
<dbReference type="SUPFAM" id="SSF53187">
    <property type="entry name" value="Zn-dependent exopeptidases"/>
    <property type="match status" value="1"/>
</dbReference>